<dbReference type="Proteomes" id="UP001165302">
    <property type="component" value="Unassembled WGS sequence"/>
</dbReference>
<comment type="caution">
    <text evidence="1">The sequence shown here is derived from an EMBL/GenBank/DDBJ whole genome shotgun (WGS) entry which is preliminary data.</text>
</comment>
<organism evidence="1 2">
    <name type="scientific">Sphingobacterium bovistauri</name>
    <dbReference type="NCBI Taxonomy" id="2781959"/>
    <lineage>
        <taxon>Bacteria</taxon>
        <taxon>Pseudomonadati</taxon>
        <taxon>Bacteroidota</taxon>
        <taxon>Sphingobacteriia</taxon>
        <taxon>Sphingobacteriales</taxon>
        <taxon>Sphingobacteriaceae</taxon>
        <taxon>Sphingobacterium</taxon>
    </lineage>
</organism>
<accession>A0ABS7Z4W5</accession>
<proteinExistence type="predicted"/>
<dbReference type="RefSeq" id="WP_225552769.1">
    <property type="nucleotide sequence ID" value="NZ_JADEYP010000013.1"/>
</dbReference>
<sequence>MNKIQLKRIIQDAFIGYIAEGFRAVAFDFLDTTIKIIVYLNRKPNEKDYEIVDMAVTEILASAPQFLKQEIIIEENHLPIGKLEAFKGWIFVRYED</sequence>
<protein>
    <submittedName>
        <fullName evidence="1">Uncharacterized protein</fullName>
    </submittedName>
</protein>
<gene>
    <name evidence="1" type="ORF">IPZ78_08730</name>
</gene>
<dbReference type="EMBL" id="JADEYP010000013">
    <property type="protein sequence ID" value="MCA5005236.1"/>
    <property type="molecule type" value="Genomic_DNA"/>
</dbReference>
<evidence type="ECO:0000313" key="2">
    <source>
        <dbReference type="Proteomes" id="UP001165302"/>
    </source>
</evidence>
<name>A0ABS7Z4W5_9SPHI</name>
<keyword evidence="2" id="KW-1185">Reference proteome</keyword>
<dbReference type="InterPro" id="IPR058702">
    <property type="entry name" value="MafI2-like"/>
</dbReference>
<dbReference type="Pfam" id="PF26541">
    <property type="entry name" value="MafI2"/>
    <property type="match status" value="1"/>
</dbReference>
<reference evidence="1" key="1">
    <citation type="submission" date="2020-10" db="EMBL/GenBank/DDBJ databases">
        <authorList>
            <person name="Lu T."/>
            <person name="Wang Q."/>
            <person name="Han X."/>
        </authorList>
    </citation>
    <scope>NUCLEOTIDE SEQUENCE</scope>
    <source>
        <strain evidence="1">WQ 366</strain>
    </source>
</reference>
<evidence type="ECO:0000313" key="1">
    <source>
        <dbReference type="EMBL" id="MCA5005236.1"/>
    </source>
</evidence>